<proteinExistence type="predicted"/>
<evidence type="ECO:0000313" key="2">
    <source>
        <dbReference type="EMBL" id="MFB0843204.1"/>
    </source>
</evidence>
<evidence type="ECO:0000256" key="1">
    <source>
        <dbReference type="SAM" id="MobiDB-lite"/>
    </source>
</evidence>
<sequence>MKARMKKALVVGTAVVLLLLAGGYWALHMVQERMMAALASLAEEAPAGKRPVNGPEKRTEPALQVSASGQLPVSQQKPGDAPKSASGQDAVRAEPGESPASSGKAEQAQTPAQAPATVPQAADKPSDLKSGSSTGYKAEISAGKAKEVQDQISLAEQVKITTVLLKKLDGNDLKQLQNMFDKGVSLEEKRKAKAMILEKLSEEEYDELIAIASKYGLSKGKSYEESLREKK</sequence>
<keyword evidence="3" id="KW-1185">Reference proteome</keyword>
<feature type="region of interest" description="Disordered" evidence="1">
    <location>
        <begin position="46"/>
        <end position="135"/>
    </location>
</feature>
<dbReference type="EMBL" id="JBHDLN010000006">
    <property type="protein sequence ID" value="MFB0843204.1"/>
    <property type="molecule type" value="Genomic_DNA"/>
</dbReference>
<name>A0ABV4V0T3_9BACL</name>
<feature type="compositionally biased region" description="Polar residues" evidence="1">
    <location>
        <begin position="65"/>
        <end position="77"/>
    </location>
</feature>
<reference evidence="2 3" key="1">
    <citation type="submission" date="2024-09" db="EMBL/GenBank/DDBJ databases">
        <authorList>
            <person name="Makale K.P.P."/>
            <person name="Makhzoum A."/>
            <person name="Rantong G."/>
            <person name="Rahube T.O."/>
        </authorList>
    </citation>
    <scope>NUCLEOTIDE SEQUENCE [LARGE SCALE GENOMIC DNA]</scope>
    <source>
        <strain evidence="2 3">KM_D13</strain>
    </source>
</reference>
<evidence type="ECO:0000313" key="3">
    <source>
        <dbReference type="Proteomes" id="UP001575622"/>
    </source>
</evidence>
<comment type="caution">
    <text evidence="2">The sequence shown here is derived from an EMBL/GenBank/DDBJ whole genome shotgun (WGS) entry which is preliminary data.</text>
</comment>
<accession>A0ABV4V0T3</accession>
<gene>
    <name evidence="2" type="ORF">ACEU3E_13585</name>
</gene>
<feature type="compositionally biased region" description="Low complexity" evidence="1">
    <location>
        <begin position="105"/>
        <end position="122"/>
    </location>
</feature>
<organism evidence="2 3">
    <name type="scientific">Paenibacillus oleatilyticus</name>
    <dbReference type="NCBI Taxonomy" id="2594886"/>
    <lineage>
        <taxon>Bacteria</taxon>
        <taxon>Bacillati</taxon>
        <taxon>Bacillota</taxon>
        <taxon>Bacilli</taxon>
        <taxon>Bacillales</taxon>
        <taxon>Paenibacillaceae</taxon>
        <taxon>Paenibacillus</taxon>
    </lineage>
</organism>
<dbReference type="Proteomes" id="UP001575622">
    <property type="component" value="Unassembled WGS sequence"/>
</dbReference>
<protein>
    <submittedName>
        <fullName evidence="2">Uncharacterized protein</fullName>
    </submittedName>
</protein>
<dbReference type="RefSeq" id="WP_373951732.1">
    <property type="nucleotide sequence ID" value="NZ_JBHDLN010000006.1"/>
</dbReference>